<evidence type="ECO:0000313" key="2">
    <source>
        <dbReference type="EMBL" id="EKT84472.1"/>
    </source>
</evidence>
<evidence type="ECO:0000256" key="1">
    <source>
        <dbReference type="SAM" id="Phobius"/>
    </source>
</evidence>
<feature type="transmembrane region" description="Helical" evidence="1">
    <location>
        <begin position="49"/>
        <end position="70"/>
    </location>
</feature>
<gene>
    <name evidence="2" type="ORF">WSS_A01850</name>
</gene>
<sequence length="88" mass="9400">MLGVVVAAGPYTAGYAIIGIGFLSAVCPFTAVIGHVLDQHDRRSMWRALLLYGWYVLAGVCMAIVGYILADVGNIYVEKLAVGITWPA</sequence>
<comment type="caution">
    <text evidence="2">The sequence shown here is derived from an EMBL/GenBank/DDBJ whole genome shotgun (WGS) entry which is preliminary data.</text>
</comment>
<name>K8Y1F0_RHOOP</name>
<evidence type="ECO:0000313" key="3">
    <source>
        <dbReference type="Proteomes" id="UP000005951"/>
    </source>
</evidence>
<dbReference type="EMBL" id="AJYC02000006">
    <property type="protein sequence ID" value="EKT84472.1"/>
    <property type="molecule type" value="Genomic_DNA"/>
</dbReference>
<keyword evidence="1" id="KW-1133">Transmembrane helix</keyword>
<feature type="transmembrane region" description="Helical" evidence="1">
    <location>
        <begin position="12"/>
        <end position="37"/>
    </location>
</feature>
<keyword evidence="1" id="KW-0472">Membrane</keyword>
<reference evidence="2 3" key="1">
    <citation type="journal article" date="2013" name="Genome Announc.">
        <title>Draft Genome Sequence of Rhodococcus opacus Strain M213 Shows a Diverse Catabolic Potential.</title>
        <authorList>
            <person name="Pathak A."/>
            <person name="Green S.J."/>
            <person name="Ogram A."/>
            <person name="Chauhan A."/>
        </authorList>
    </citation>
    <scope>NUCLEOTIDE SEQUENCE [LARGE SCALE GENOMIC DNA]</scope>
    <source>
        <strain evidence="2 3">M213</strain>
    </source>
</reference>
<protein>
    <submittedName>
        <fullName evidence="2">Uncharacterized protein</fullName>
    </submittedName>
</protein>
<dbReference type="AlphaFoldDB" id="K8Y1F0"/>
<organism evidence="2 3">
    <name type="scientific">Rhodococcus opacus M213</name>
    <dbReference type="NCBI Taxonomy" id="1129896"/>
    <lineage>
        <taxon>Bacteria</taxon>
        <taxon>Bacillati</taxon>
        <taxon>Actinomycetota</taxon>
        <taxon>Actinomycetes</taxon>
        <taxon>Mycobacteriales</taxon>
        <taxon>Nocardiaceae</taxon>
        <taxon>Rhodococcus</taxon>
    </lineage>
</organism>
<proteinExistence type="predicted"/>
<accession>K8Y1F0</accession>
<keyword evidence="1" id="KW-0812">Transmembrane</keyword>
<dbReference type="Proteomes" id="UP000005951">
    <property type="component" value="Unassembled WGS sequence"/>
</dbReference>